<evidence type="ECO:0000313" key="4">
    <source>
        <dbReference type="Proteomes" id="UP001488838"/>
    </source>
</evidence>
<keyword evidence="4" id="KW-1185">Reference proteome</keyword>
<dbReference type="PANTHER" id="PTHR14224:SF17">
    <property type="entry name" value="PRAME LIKE 14-RELATED"/>
    <property type="match status" value="1"/>
</dbReference>
<reference evidence="3 4" key="1">
    <citation type="journal article" date="2023" name="bioRxiv">
        <title>Conserved and derived expression patterns and positive selection on dental genes reveal complex evolutionary context of ever-growing rodent molars.</title>
        <authorList>
            <person name="Calamari Z.T."/>
            <person name="Song A."/>
            <person name="Cohen E."/>
            <person name="Akter M."/>
            <person name="Roy R.D."/>
            <person name="Hallikas O."/>
            <person name="Christensen M.M."/>
            <person name="Li P."/>
            <person name="Marangoni P."/>
            <person name="Jernvall J."/>
            <person name="Klein O.D."/>
        </authorList>
    </citation>
    <scope>NUCLEOTIDE SEQUENCE [LARGE SCALE GENOMIC DNA]</scope>
    <source>
        <strain evidence="3">V071</strain>
    </source>
</reference>
<evidence type="ECO:0000256" key="1">
    <source>
        <dbReference type="ARBA" id="ARBA00022614"/>
    </source>
</evidence>
<accession>A0AAW0JIT5</accession>
<proteinExistence type="predicted"/>
<dbReference type="InterPro" id="IPR050694">
    <property type="entry name" value="LRRC14/PRAME"/>
</dbReference>
<gene>
    <name evidence="3" type="ORF">U0070_026489</name>
</gene>
<dbReference type="AlphaFoldDB" id="A0AAW0JIT5"/>
<dbReference type="EMBL" id="JBBHLL010000032">
    <property type="protein sequence ID" value="KAK7826893.1"/>
    <property type="molecule type" value="Genomic_DNA"/>
</dbReference>
<evidence type="ECO:0000313" key="3">
    <source>
        <dbReference type="EMBL" id="KAK7826893.1"/>
    </source>
</evidence>
<name>A0AAW0JIT5_MYOGA</name>
<protein>
    <submittedName>
        <fullName evidence="3">Uncharacterized protein</fullName>
    </submittedName>
</protein>
<dbReference type="PANTHER" id="PTHR14224">
    <property type="entry name" value="SIMILAR TO PREFERENTIALLY EXPRESSED ANTIGEN IN MELANOMA-LIKE 3"/>
    <property type="match status" value="1"/>
</dbReference>
<dbReference type="Proteomes" id="UP001488838">
    <property type="component" value="Unassembled WGS sequence"/>
</dbReference>
<organism evidence="3 4">
    <name type="scientific">Myodes glareolus</name>
    <name type="common">Bank vole</name>
    <name type="synonym">Clethrionomys glareolus</name>
    <dbReference type="NCBI Taxonomy" id="447135"/>
    <lineage>
        <taxon>Eukaryota</taxon>
        <taxon>Metazoa</taxon>
        <taxon>Chordata</taxon>
        <taxon>Craniata</taxon>
        <taxon>Vertebrata</taxon>
        <taxon>Euteleostomi</taxon>
        <taxon>Mammalia</taxon>
        <taxon>Eutheria</taxon>
        <taxon>Euarchontoglires</taxon>
        <taxon>Glires</taxon>
        <taxon>Rodentia</taxon>
        <taxon>Myomorpha</taxon>
        <taxon>Muroidea</taxon>
        <taxon>Cricetidae</taxon>
        <taxon>Arvicolinae</taxon>
        <taxon>Myodes</taxon>
    </lineage>
</organism>
<comment type="caution">
    <text evidence="3">The sequence shown here is derived from an EMBL/GenBank/DDBJ whole genome shotgun (WGS) entry which is preliminary data.</text>
</comment>
<dbReference type="SUPFAM" id="SSF52047">
    <property type="entry name" value="RNI-like"/>
    <property type="match status" value="1"/>
</dbReference>
<evidence type="ECO:0000256" key="2">
    <source>
        <dbReference type="ARBA" id="ARBA00022737"/>
    </source>
</evidence>
<sequence>MKDSDLRVLLPALSQCSQLTSINFYDNDFSINVLKELLHHTANLSQLTKELYPAPKEVYNHLGYISVEQFSQCCAELKNTLIPERQFRSLRFGSNVCYDCGRHYIYELETTLCDC</sequence>
<keyword evidence="1" id="KW-0433">Leucine-rich repeat</keyword>
<dbReference type="GO" id="GO:0005737">
    <property type="term" value="C:cytoplasm"/>
    <property type="evidence" value="ECO:0007669"/>
    <property type="project" value="TreeGrafter"/>
</dbReference>
<keyword evidence="2" id="KW-0677">Repeat</keyword>